<dbReference type="InterPro" id="IPR022764">
    <property type="entry name" value="Peptidase_S54_rhomboid_dom"/>
</dbReference>
<evidence type="ECO:0000259" key="7">
    <source>
        <dbReference type="Pfam" id="PF01694"/>
    </source>
</evidence>
<dbReference type="GO" id="GO:0042058">
    <property type="term" value="P:regulation of epidermal growth factor receptor signaling pathway"/>
    <property type="evidence" value="ECO:0007669"/>
    <property type="project" value="TreeGrafter"/>
</dbReference>
<evidence type="ECO:0000256" key="3">
    <source>
        <dbReference type="ARBA" id="ARBA00022824"/>
    </source>
</evidence>
<dbReference type="Gene3D" id="1.20.1540.10">
    <property type="entry name" value="Rhomboid-like"/>
    <property type="match status" value="1"/>
</dbReference>
<feature type="transmembrane region" description="Helical" evidence="6">
    <location>
        <begin position="376"/>
        <end position="398"/>
    </location>
</feature>
<comment type="subcellular location">
    <subcellularLocation>
        <location evidence="1">Endoplasmic reticulum membrane</location>
        <topology evidence="1">Multi-pass membrane protein</topology>
    </subcellularLocation>
</comment>
<evidence type="ECO:0000256" key="1">
    <source>
        <dbReference type="ARBA" id="ARBA00004477"/>
    </source>
</evidence>
<feature type="transmembrane region" description="Helical" evidence="6">
    <location>
        <begin position="348"/>
        <end position="369"/>
    </location>
</feature>
<dbReference type="PANTHER" id="PTHR45965:SF3">
    <property type="entry name" value="INACTIVE RHOMBOID PROTEIN 1"/>
    <property type="match status" value="1"/>
</dbReference>
<protein>
    <recommendedName>
        <fullName evidence="7">Peptidase S54 rhomboid domain-containing protein</fullName>
    </recommendedName>
</protein>
<keyword evidence="2 6" id="KW-0812">Transmembrane</keyword>
<dbReference type="InterPro" id="IPR051512">
    <property type="entry name" value="Inactive_Rhomboid"/>
</dbReference>
<dbReference type="GO" id="GO:0050708">
    <property type="term" value="P:regulation of protein secretion"/>
    <property type="evidence" value="ECO:0007669"/>
    <property type="project" value="TreeGrafter"/>
</dbReference>
<dbReference type="PANTHER" id="PTHR45965">
    <property type="entry name" value="INACTIVE RHOMBOID PROTEIN"/>
    <property type="match status" value="1"/>
</dbReference>
<keyword evidence="3" id="KW-0256">Endoplasmic reticulum</keyword>
<accession>A0A7S0DNE5</accession>
<name>A0A7S0DNE5_9EUKA</name>
<dbReference type="GO" id="GO:0005789">
    <property type="term" value="C:endoplasmic reticulum membrane"/>
    <property type="evidence" value="ECO:0007669"/>
    <property type="project" value="UniProtKB-SubCell"/>
</dbReference>
<feature type="domain" description="Peptidase S54 rhomboid" evidence="7">
    <location>
        <begin position="282"/>
        <end position="418"/>
    </location>
</feature>
<feature type="transmembrane region" description="Helical" evidence="6">
    <location>
        <begin position="430"/>
        <end position="451"/>
    </location>
</feature>
<feature type="transmembrane region" description="Helical" evidence="6">
    <location>
        <begin position="404"/>
        <end position="423"/>
    </location>
</feature>
<dbReference type="AlphaFoldDB" id="A0A7S0DNE5"/>
<dbReference type="EMBL" id="HBEM01028371">
    <property type="protein sequence ID" value="CAD8460414.1"/>
    <property type="molecule type" value="Transcribed_RNA"/>
</dbReference>
<keyword evidence="5 6" id="KW-0472">Membrane</keyword>
<dbReference type="InterPro" id="IPR035952">
    <property type="entry name" value="Rhomboid-like_sf"/>
</dbReference>
<proteinExistence type="predicted"/>
<organism evidence="8">
    <name type="scientific">Amorphochlora amoebiformis</name>
    <dbReference type="NCBI Taxonomy" id="1561963"/>
    <lineage>
        <taxon>Eukaryota</taxon>
        <taxon>Sar</taxon>
        <taxon>Rhizaria</taxon>
        <taxon>Cercozoa</taxon>
        <taxon>Chlorarachniophyceae</taxon>
        <taxon>Amorphochlora</taxon>
    </lineage>
</organism>
<feature type="transmembrane region" description="Helical" evidence="6">
    <location>
        <begin position="287"/>
        <end position="308"/>
    </location>
</feature>
<sequence>MEDYEMETKGAVIGTPARPVVIDGPIGSNIYAEDDSEYHNRPRLPAGPPPKRPVAVFGPRYSQQALQQLEDENSEGRKTLLPQEHKVWVTYVITLAQAIICILQLTGTPVVPGSLAPWGMGVYQERTRVPLFDKTNATLIVTKAENPYYGPKTERIVQWGAKYAPCMRRSSEIDRYTSIKQAEVNFGCCLLNGDCGMMNQSTCLGFGGAFTGSGVACNPSLCSIVMRPCCYGVTYQCVVQRKKYCDALDGHFSASQQTCTDVNCLNGICGLGANAAPGENPEQAQRFFLPIWLHAGLIHMILNLLVQLQLGRELEKTAGWWRFAIMYLGSGVGGNIFASVFVPDQISVGASSAIYGLFGVDFVLLFHVWKITENKWASLCCSSFSTILYLGIGTLPWIDNWAHFGGFLTGIMLGNIFLPYFSWSGWKRNCGLIVSLILLAIGLIVMLTLFYENREPEFCSWCKYVSCIPYTDGLCDNNEAS</sequence>
<evidence type="ECO:0000313" key="8">
    <source>
        <dbReference type="EMBL" id="CAD8460414.1"/>
    </source>
</evidence>
<evidence type="ECO:0000256" key="2">
    <source>
        <dbReference type="ARBA" id="ARBA00022692"/>
    </source>
</evidence>
<evidence type="ECO:0000256" key="6">
    <source>
        <dbReference type="SAM" id="Phobius"/>
    </source>
</evidence>
<feature type="transmembrane region" description="Helical" evidence="6">
    <location>
        <begin position="320"/>
        <end position="342"/>
    </location>
</feature>
<keyword evidence="4 6" id="KW-1133">Transmembrane helix</keyword>
<evidence type="ECO:0000256" key="5">
    <source>
        <dbReference type="ARBA" id="ARBA00023136"/>
    </source>
</evidence>
<evidence type="ECO:0000256" key="4">
    <source>
        <dbReference type="ARBA" id="ARBA00022989"/>
    </source>
</evidence>
<reference evidence="8" key="1">
    <citation type="submission" date="2021-01" db="EMBL/GenBank/DDBJ databases">
        <authorList>
            <person name="Corre E."/>
            <person name="Pelletier E."/>
            <person name="Niang G."/>
            <person name="Scheremetjew M."/>
            <person name="Finn R."/>
            <person name="Kale V."/>
            <person name="Holt S."/>
            <person name="Cochrane G."/>
            <person name="Meng A."/>
            <person name="Brown T."/>
            <person name="Cohen L."/>
        </authorList>
    </citation>
    <scope>NUCLEOTIDE SEQUENCE</scope>
    <source>
        <strain evidence="8">CCMP2058</strain>
    </source>
</reference>
<gene>
    <name evidence="8" type="ORF">LAMO00422_LOCUS19372</name>
</gene>
<dbReference type="Pfam" id="PF01694">
    <property type="entry name" value="Rhomboid"/>
    <property type="match status" value="1"/>
</dbReference>
<dbReference type="GO" id="GO:0004252">
    <property type="term" value="F:serine-type endopeptidase activity"/>
    <property type="evidence" value="ECO:0007669"/>
    <property type="project" value="InterPro"/>
</dbReference>
<dbReference type="SUPFAM" id="SSF144091">
    <property type="entry name" value="Rhomboid-like"/>
    <property type="match status" value="1"/>
</dbReference>